<feature type="region of interest" description="Disordered" evidence="1">
    <location>
        <begin position="138"/>
        <end position="261"/>
    </location>
</feature>
<dbReference type="AlphaFoldDB" id="A0A7C8MYT2"/>
<feature type="compositionally biased region" description="Basic and acidic residues" evidence="1">
    <location>
        <begin position="69"/>
        <end position="83"/>
    </location>
</feature>
<gene>
    <name evidence="2" type="ORF">GQX73_g9423</name>
</gene>
<feature type="compositionally biased region" description="Polar residues" evidence="1">
    <location>
        <begin position="211"/>
        <end position="221"/>
    </location>
</feature>
<evidence type="ECO:0000313" key="2">
    <source>
        <dbReference type="EMBL" id="KAF2964156.1"/>
    </source>
</evidence>
<dbReference type="OrthoDB" id="5391950at2759"/>
<proteinExistence type="predicted"/>
<feature type="compositionally biased region" description="Polar residues" evidence="1">
    <location>
        <begin position="38"/>
        <end position="49"/>
    </location>
</feature>
<evidence type="ECO:0000313" key="3">
    <source>
        <dbReference type="Proteomes" id="UP000481858"/>
    </source>
</evidence>
<sequence>MDGTTSQPTATPKRKRDDIIASMRLPASPTPRHAKTVFSFQPPNLQPTIRSDDLTEDGNSSPRSKVAQKFRDLAIEERGEGPKGLKGTTAITADGVPESGGGANAAAGTLRWTSGHEISVAPDLTRFDFDAGTAVAQPDMQLDSSHEDVTTARKRPKTFELDMSSPEPTTNPVPEETSEFIVQSLPGRDQENRPLSASVDPKITGSLEIGKSSNLQKSYPSINRLADSKSRCRKRAGTPPLSSRRKGSAQSQLAKQDEEEEELVIVDPVRAALTWREDEITVYDPEDKDDDGTGINGIGFKPTAAVAYQRAQKRRQQLAEYKKREESEARARRNQRRREQLGGGAEMARRHSIVRVHFSDAPPTTVMTT</sequence>
<protein>
    <submittedName>
        <fullName evidence="2">Uncharacterized protein</fullName>
    </submittedName>
</protein>
<accession>A0A7C8MYT2</accession>
<feature type="region of interest" description="Disordered" evidence="1">
    <location>
        <begin position="307"/>
        <end position="369"/>
    </location>
</feature>
<feature type="compositionally biased region" description="Polar residues" evidence="1">
    <location>
        <begin position="1"/>
        <end position="10"/>
    </location>
</feature>
<dbReference type="InParanoid" id="A0A7C8MYT2"/>
<name>A0A7C8MYT2_9PEZI</name>
<feature type="compositionally biased region" description="Basic and acidic residues" evidence="1">
    <location>
        <begin position="320"/>
        <end position="331"/>
    </location>
</feature>
<organism evidence="2 3">
    <name type="scientific">Xylaria multiplex</name>
    <dbReference type="NCBI Taxonomy" id="323545"/>
    <lineage>
        <taxon>Eukaryota</taxon>
        <taxon>Fungi</taxon>
        <taxon>Dikarya</taxon>
        <taxon>Ascomycota</taxon>
        <taxon>Pezizomycotina</taxon>
        <taxon>Sordariomycetes</taxon>
        <taxon>Xylariomycetidae</taxon>
        <taxon>Xylariales</taxon>
        <taxon>Xylariaceae</taxon>
        <taxon>Xylaria</taxon>
    </lineage>
</organism>
<keyword evidence="3" id="KW-1185">Reference proteome</keyword>
<feature type="compositionally biased region" description="Low complexity" evidence="1">
    <location>
        <begin position="164"/>
        <end position="175"/>
    </location>
</feature>
<comment type="caution">
    <text evidence="2">The sequence shown here is derived from an EMBL/GenBank/DDBJ whole genome shotgun (WGS) entry which is preliminary data.</text>
</comment>
<evidence type="ECO:0000256" key="1">
    <source>
        <dbReference type="SAM" id="MobiDB-lite"/>
    </source>
</evidence>
<dbReference type="EMBL" id="WUBL01000164">
    <property type="protein sequence ID" value="KAF2964156.1"/>
    <property type="molecule type" value="Genomic_DNA"/>
</dbReference>
<dbReference type="Proteomes" id="UP000481858">
    <property type="component" value="Unassembled WGS sequence"/>
</dbReference>
<feature type="region of interest" description="Disordered" evidence="1">
    <location>
        <begin position="1"/>
        <end position="107"/>
    </location>
</feature>
<reference evidence="2 3" key="1">
    <citation type="submission" date="2019-12" db="EMBL/GenBank/DDBJ databases">
        <title>Draft genome sequence of the ascomycete Xylaria multiplex DSM 110363.</title>
        <authorList>
            <person name="Buettner E."/>
            <person name="Kellner H."/>
        </authorList>
    </citation>
    <scope>NUCLEOTIDE SEQUENCE [LARGE SCALE GENOMIC DNA]</scope>
    <source>
        <strain evidence="2 3">DSM 110363</strain>
    </source>
</reference>